<accession>A0A7M2WRK2</accession>
<name>A0A7M2WRK2_9BACT</name>
<reference evidence="2 3" key="1">
    <citation type="submission" date="2020-10" db="EMBL/GenBank/DDBJ databases">
        <title>Wide distribution of Phycisphaera-like planctomycetes from WD2101 soil group in peatlands and genome analysis of the first cultivated representative.</title>
        <authorList>
            <person name="Dedysh S.N."/>
            <person name="Beletsky A.V."/>
            <person name="Ivanova A."/>
            <person name="Kulichevskaya I.S."/>
            <person name="Suzina N.E."/>
            <person name="Philippov D.A."/>
            <person name="Rakitin A.L."/>
            <person name="Mardanov A.V."/>
            <person name="Ravin N.V."/>
        </authorList>
    </citation>
    <scope>NUCLEOTIDE SEQUENCE [LARGE SCALE GENOMIC DNA]</scope>
    <source>
        <strain evidence="2 3">M1803</strain>
    </source>
</reference>
<dbReference type="Proteomes" id="UP000593765">
    <property type="component" value="Chromosome"/>
</dbReference>
<keyword evidence="1" id="KW-0812">Transmembrane</keyword>
<dbReference type="KEGG" id="hbs:IPV69_17815"/>
<keyword evidence="1" id="KW-0472">Membrane</keyword>
<evidence type="ECO:0000256" key="1">
    <source>
        <dbReference type="SAM" id="Phobius"/>
    </source>
</evidence>
<feature type="transmembrane region" description="Helical" evidence="1">
    <location>
        <begin position="122"/>
        <end position="142"/>
    </location>
</feature>
<dbReference type="EMBL" id="CP063458">
    <property type="protein sequence ID" value="QOV88106.1"/>
    <property type="molecule type" value="Genomic_DNA"/>
</dbReference>
<proteinExistence type="predicted"/>
<keyword evidence="1" id="KW-1133">Transmembrane helix</keyword>
<sequence>MAILDVLMRFLHIVSAVIAVGGAFLMLLAVPAGLKLIDDAAKREEVLLRIRRVFKMFVHPAVLFLLVSGIYNTIRLWPTYKLNMGRHHMFWGPHLVLGLLVMGLSFWLLAGKSLRNNHRKWLKINVTLMFVTILLASALRYVRLDTVKQKLTAAEDRVKVLEAATQPAVLVPAVTSATTQPAGSQ</sequence>
<evidence type="ECO:0008006" key="4">
    <source>
        <dbReference type="Google" id="ProtNLM"/>
    </source>
</evidence>
<evidence type="ECO:0000313" key="2">
    <source>
        <dbReference type="EMBL" id="QOV88106.1"/>
    </source>
</evidence>
<organism evidence="2 3">
    <name type="scientific">Humisphaera borealis</name>
    <dbReference type="NCBI Taxonomy" id="2807512"/>
    <lineage>
        <taxon>Bacteria</taxon>
        <taxon>Pseudomonadati</taxon>
        <taxon>Planctomycetota</taxon>
        <taxon>Phycisphaerae</taxon>
        <taxon>Tepidisphaerales</taxon>
        <taxon>Tepidisphaeraceae</taxon>
        <taxon>Humisphaera</taxon>
    </lineage>
</organism>
<gene>
    <name evidence="2" type="ORF">IPV69_17815</name>
</gene>
<keyword evidence="3" id="KW-1185">Reference proteome</keyword>
<feature type="transmembrane region" description="Helical" evidence="1">
    <location>
        <begin position="91"/>
        <end position="110"/>
    </location>
</feature>
<feature type="transmembrane region" description="Helical" evidence="1">
    <location>
        <begin position="6"/>
        <end position="32"/>
    </location>
</feature>
<feature type="transmembrane region" description="Helical" evidence="1">
    <location>
        <begin position="53"/>
        <end position="71"/>
    </location>
</feature>
<protein>
    <recommendedName>
        <fullName evidence="4">DUF2269 family protein</fullName>
    </recommendedName>
</protein>
<dbReference type="AlphaFoldDB" id="A0A7M2WRK2"/>
<evidence type="ECO:0000313" key="3">
    <source>
        <dbReference type="Proteomes" id="UP000593765"/>
    </source>
</evidence>
<dbReference type="RefSeq" id="WP_206291075.1">
    <property type="nucleotide sequence ID" value="NZ_CP063458.1"/>
</dbReference>